<reference evidence="2 3" key="1">
    <citation type="journal article" date="2003" name="Genome Res.">
        <title>Comparative genome analysis of Vibrio vulnificus, a marine pathogen.</title>
        <authorList>
            <person name="Chen C.Y."/>
            <person name="Wu K.M."/>
            <person name="Chang Y.C."/>
            <person name="Chang C.H."/>
            <person name="Tsai H.C."/>
            <person name="Liao T.L."/>
            <person name="Liu Y.M."/>
            <person name="Chen H.J."/>
            <person name="Shen A.B."/>
            <person name="Li J.C."/>
            <person name="Su T.L."/>
            <person name="Shao C.P."/>
            <person name="Lee C.T."/>
            <person name="Hor L.I."/>
            <person name="Tsai S.F."/>
        </authorList>
    </citation>
    <scope>NUCLEOTIDE SEQUENCE [LARGE SCALE GENOMIC DNA]</scope>
    <source>
        <strain evidence="2 3">YJ016</strain>
    </source>
</reference>
<accession>Q7MGW8</accession>
<evidence type="ECO:0000313" key="2">
    <source>
        <dbReference type="EMBL" id="BAC95872.1"/>
    </source>
</evidence>
<organism evidence="2 3">
    <name type="scientific">Vibrio vulnificus (strain YJ016)</name>
    <dbReference type="NCBI Taxonomy" id="196600"/>
    <lineage>
        <taxon>Bacteria</taxon>
        <taxon>Pseudomonadati</taxon>
        <taxon>Pseudomonadota</taxon>
        <taxon>Gammaproteobacteria</taxon>
        <taxon>Vibrionales</taxon>
        <taxon>Vibrionaceae</taxon>
        <taxon>Vibrio</taxon>
    </lineage>
</organism>
<proteinExistence type="predicted"/>
<protein>
    <submittedName>
        <fullName evidence="2">Uncharacterized protein</fullName>
    </submittedName>
</protein>
<sequence>MGALSKPCLSSINHHQKASPEGAKALGYKKCVRGASELFLSNPLPKPRNF</sequence>
<evidence type="ECO:0000313" key="3">
    <source>
        <dbReference type="Proteomes" id="UP000002675"/>
    </source>
</evidence>
<dbReference type="AlphaFoldDB" id="Q7MGW8"/>
<feature type="region of interest" description="Disordered" evidence="1">
    <location>
        <begin position="1"/>
        <end position="23"/>
    </location>
</feature>
<name>Q7MGW8_VIBVY</name>
<dbReference type="KEGG" id="vvy:VV3109"/>
<dbReference type="HOGENOM" id="CLU_3124107_0_0_6"/>
<dbReference type="Proteomes" id="UP000002675">
    <property type="component" value="Chromosome I"/>
</dbReference>
<gene>
    <name evidence="2" type="ordered locus">VV3109</name>
</gene>
<dbReference type="EMBL" id="BA000037">
    <property type="protein sequence ID" value="BAC95872.1"/>
    <property type="molecule type" value="Genomic_DNA"/>
</dbReference>
<evidence type="ECO:0000256" key="1">
    <source>
        <dbReference type="SAM" id="MobiDB-lite"/>
    </source>
</evidence>